<keyword evidence="6 7" id="KW-0998">Cell outer membrane</keyword>
<dbReference type="SUPFAM" id="SSF56935">
    <property type="entry name" value="Porins"/>
    <property type="match status" value="1"/>
</dbReference>
<evidence type="ECO:0000256" key="1">
    <source>
        <dbReference type="ARBA" id="ARBA00004571"/>
    </source>
</evidence>
<evidence type="ECO:0000256" key="7">
    <source>
        <dbReference type="PROSITE-ProRule" id="PRU01360"/>
    </source>
</evidence>
<dbReference type="InterPro" id="IPR037066">
    <property type="entry name" value="Plug_dom_sf"/>
</dbReference>
<protein>
    <submittedName>
        <fullName evidence="9">SusC/RagA family TonB-linked outer membrane protein</fullName>
    </submittedName>
</protein>
<name>A0ABS1R8M5_9SPHI</name>
<dbReference type="NCBIfam" id="TIGR04057">
    <property type="entry name" value="SusC_RagA_signa"/>
    <property type="match status" value="1"/>
</dbReference>
<dbReference type="InterPro" id="IPR039426">
    <property type="entry name" value="TonB-dep_rcpt-like"/>
</dbReference>
<dbReference type="Gene3D" id="2.170.130.10">
    <property type="entry name" value="TonB-dependent receptor, plug domain"/>
    <property type="match status" value="1"/>
</dbReference>
<sequence length="1133" mass="127320">MYKKKAIDRAVQWDFPVGVSKILRVMKLTVLLTILALVQVSAKSFGQISLNKTNIPLEKVFSEIEKQSGYVFFYKGNLKNIFLNVNFKDQDINQALAICFKGLPLEYRIVDKNVVVHYKANAGLGTADRPNRIDEQQKVIKGTVRDVSSKPMVSASVSVKGRKELVTVTDGNGEFVLKDMELPVTLVVSYIGFKSLEIPVKSYATNVNIILEVIDNKMDELVISTGIFKKADKSFTGSSITVSAEELKSFGNRNMIVSLSNIDPSFRIIENNNMGSNPNMLPDIQIRGNSSLPNINNLDDIVGLNTPLIILDGFQSSLQKMLDININEVESVTILKDASATSIYGSRGSNGVIVITTKLPKPGALRISYATDLNLEVADLSGYRLLDAREKLELERKAGLYNSGIIQYDLGLKNYYNSILNDINSGVNTDWLSIPLRTGVGQRHNLSLSGGVPIFRYSASVQFNNIEGVMKGSARNTFNGTVNLAYSLKNFRLSNQVIISEGRSAESKYGAFRDYVKMNPYWNPYDSDGNVLKLLGAPKSDDYTQILWPRLPGNPMYNATLNGFDKSKLSEVTNNTSLEWSVFTGLTVRAQLGLTKLTEQGDKFRPADHTAFANYAESDLFRRGDYNYRIGNGFKYDGALNVQFSRVFKEKHILFSGVDFGVRQDRNSRYGFLAEGFTNPNFDFISMALQYAKDQKPSGDESLVNAVALTGNVNYSYDDRYFTDISVRFDGSSQFGVNNRIAPFWSAGLGWNIHNEDFMKDQTFVNRLKLRGSTGITGSQSFNAYQALSTYRYYTDKRYHNLIGAYLLGIGNEDLKWQQSLKHDVGFDAEFIEGRFRVTADYYLSTTRDLVSSISLPASNGFTSYVENIGRMRNTGIEFRTTGILVQQPSNGWYWSVTAAFSHNRNKILNISDALKDAQRNRQMESSAAPSPLYYEGFSTNAIWVVPSLGIDPSNGKEVYLDRNDKTTYVWSGNDLRVMGNSEPKVQGNFSTLVSYRNISLNASFGYRFGGQQYNQTLINMVENADYKYNVDRRVYEERWQKPGDVSFFKGLMVGGTTYKSSRFVQDEKTLVCQNINLQYVLRGEALKRKLKMEYLQITANVAEPFRISSIKQERGLDYPFSKQFSLGLQVTF</sequence>
<dbReference type="InterPro" id="IPR023996">
    <property type="entry name" value="TonB-dep_OMP_SusC/RagA"/>
</dbReference>
<dbReference type="InterPro" id="IPR036942">
    <property type="entry name" value="Beta-barrel_TonB_sf"/>
</dbReference>
<keyword evidence="2 7" id="KW-0813">Transport</keyword>
<dbReference type="InterPro" id="IPR023997">
    <property type="entry name" value="TonB-dep_OMP_SusC/RagA_CS"/>
</dbReference>
<feature type="domain" description="TonB-dependent receptor plug" evidence="8">
    <location>
        <begin position="235"/>
        <end position="352"/>
    </location>
</feature>
<keyword evidence="5 7" id="KW-0472">Membrane</keyword>
<dbReference type="Proteomes" id="UP000625283">
    <property type="component" value="Unassembled WGS sequence"/>
</dbReference>
<comment type="similarity">
    <text evidence="7">Belongs to the TonB-dependent receptor family.</text>
</comment>
<evidence type="ECO:0000256" key="6">
    <source>
        <dbReference type="ARBA" id="ARBA00023237"/>
    </source>
</evidence>
<evidence type="ECO:0000313" key="9">
    <source>
        <dbReference type="EMBL" id="MBL1410589.1"/>
    </source>
</evidence>
<evidence type="ECO:0000256" key="2">
    <source>
        <dbReference type="ARBA" id="ARBA00022448"/>
    </source>
</evidence>
<dbReference type="SUPFAM" id="SSF49464">
    <property type="entry name" value="Carboxypeptidase regulatory domain-like"/>
    <property type="match status" value="1"/>
</dbReference>
<evidence type="ECO:0000256" key="4">
    <source>
        <dbReference type="ARBA" id="ARBA00022692"/>
    </source>
</evidence>
<gene>
    <name evidence="9" type="ORF">JKG61_17660</name>
</gene>
<dbReference type="Gene3D" id="2.40.170.20">
    <property type="entry name" value="TonB-dependent receptor, beta-barrel domain"/>
    <property type="match status" value="1"/>
</dbReference>
<comment type="caution">
    <text evidence="9">The sequence shown here is derived from an EMBL/GenBank/DDBJ whole genome shotgun (WGS) entry which is preliminary data.</text>
</comment>
<dbReference type="NCBIfam" id="TIGR04056">
    <property type="entry name" value="OMP_RagA_SusC"/>
    <property type="match status" value="1"/>
</dbReference>
<dbReference type="EMBL" id="JAERTY010000010">
    <property type="protein sequence ID" value="MBL1410589.1"/>
    <property type="molecule type" value="Genomic_DNA"/>
</dbReference>
<keyword evidence="4 7" id="KW-0812">Transmembrane</keyword>
<dbReference type="InterPro" id="IPR008969">
    <property type="entry name" value="CarboxyPept-like_regulatory"/>
</dbReference>
<reference evidence="9 10" key="1">
    <citation type="submission" date="2021-01" db="EMBL/GenBank/DDBJ databases">
        <title>C459-1 draft genome sequence.</title>
        <authorList>
            <person name="Zhang X.-F."/>
        </authorList>
    </citation>
    <scope>NUCLEOTIDE SEQUENCE [LARGE SCALE GENOMIC DNA]</scope>
    <source>
        <strain evidence="10">C459-1</strain>
    </source>
</reference>
<dbReference type="InterPro" id="IPR012910">
    <property type="entry name" value="Plug_dom"/>
</dbReference>
<evidence type="ECO:0000259" key="8">
    <source>
        <dbReference type="Pfam" id="PF07715"/>
    </source>
</evidence>
<keyword evidence="10" id="KW-1185">Reference proteome</keyword>
<evidence type="ECO:0000256" key="5">
    <source>
        <dbReference type="ARBA" id="ARBA00023136"/>
    </source>
</evidence>
<accession>A0ABS1R8M5</accession>
<keyword evidence="3 7" id="KW-1134">Transmembrane beta strand</keyword>
<evidence type="ECO:0000256" key="3">
    <source>
        <dbReference type="ARBA" id="ARBA00022452"/>
    </source>
</evidence>
<dbReference type="Pfam" id="PF13715">
    <property type="entry name" value="CarbopepD_reg_2"/>
    <property type="match status" value="1"/>
</dbReference>
<comment type="subcellular location">
    <subcellularLocation>
        <location evidence="1 7">Cell outer membrane</location>
        <topology evidence="1 7">Multi-pass membrane protein</topology>
    </subcellularLocation>
</comment>
<dbReference type="PROSITE" id="PS52016">
    <property type="entry name" value="TONB_DEPENDENT_REC_3"/>
    <property type="match status" value="1"/>
</dbReference>
<dbReference type="Gene3D" id="2.60.40.1120">
    <property type="entry name" value="Carboxypeptidase-like, regulatory domain"/>
    <property type="match status" value="1"/>
</dbReference>
<dbReference type="RefSeq" id="WP_202104283.1">
    <property type="nucleotide sequence ID" value="NZ_JAERTY010000010.1"/>
</dbReference>
<dbReference type="Pfam" id="PF07715">
    <property type="entry name" value="Plug"/>
    <property type="match status" value="1"/>
</dbReference>
<proteinExistence type="inferred from homology"/>
<evidence type="ECO:0000313" key="10">
    <source>
        <dbReference type="Proteomes" id="UP000625283"/>
    </source>
</evidence>
<organism evidence="9 10">
    <name type="scientific">Sphingobacterium faecale</name>
    <dbReference type="NCBI Taxonomy" id="2803775"/>
    <lineage>
        <taxon>Bacteria</taxon>
        <taxon>Pseudomonadati</taxon>
        <taxon>Bacteroidota</taxon>
        <taxon>Sphingobacteriia</taxon>
        <taxon>Sphingobacteriales</taxon>
        <taxon>Sphingobacteriaceae</taxon>
        <taxon>Sphingobacterium</taxon>
    </lineage>
</organism>